<evidence type="ECO:0000256" key="1">
    <source>
        <dbReference type="SAM" id="MobiDB-lite"/>
    </source>
</evidence>
<dbReference type="RefSeq" id="WP_377541671.1">
    <property type="nucleotide sequence ID" value="NZ_JBHSBN010000001.1"/>
</dbReference>
<protein>
    <submittedName>
        <fullName evidence="3">DUF3152 domain-containing protein</fullName>
    </submittedName>
</protein>
<dbReference type="EMBL" id="JBHSBN010000001">
    <property type="protein sequence ID" value="MFC4104744.1"/>
    <property type="molecule type" value="Genomic_DNA"/>
</dbReference>
<comment type="caution">
    <text evidence="3">The sequence shown here is derived from an EMBL/GenBank/DDBJ whole genome shotgun (WGS) entry which is preliminary data.</text>
</comment>
<evidence type="ECO:0000313" key="4">
    <source>
        <dbReference type="Proteomes" id="UP001595868"/>
    </source>
</evidence>
<sequence length="264" mass="27693">MLLLVMAGGVGLVTAAFRLPALRSTADGAVRTPPSPSSPVPTGSASAGPAATGVPSRAPLFRMPGPVPSAGSGAFDYPAGTGQLLGRAGTLHRYRVAVERGSGENVDQFAAAVDQTLGDPRSWIASGQLRMQRVARDATADFTIYLATAQTAWQLCMTGGVDIRVRGKPYTSCRAPGKVIINLDRWRLSTDDLIAAGMTLDAYRLYVVNHEVGHQLGRGHESCPGKGSPAPVMQQQTLYLNGCRPNSWPYVNGKRLAGPPIAGS</sequence>
<accession>A0ABV8KFH6</accession>
<name>A0ABV8KFH6_9ACTN</name>
<keyword evidence="4" id="KW-1185">Reference proteome</keyword>
<dbReference type="Proteomes" id="UP001595868">
    <property type="component" value="Unassembled WGS sequence"/>
</dbReference>
<dbReference type="InterPro" id="IPR024079">
    <property type="entry name" value="MetalloPept_cat_dom_sf"/>
</dbReference>
<feature type="compositionally biased region" description="Low complexity" evidence="1">
    <location>
        <begin position="40"/>
        <end position="56"/>
    </location>
</feature>
<dbReference type="Gene3D" id="3.40.390.10">
    <property type="entry name" value="Collagenase (Catalytic Domain)"/>
    <property type="match status" value="1"/>
</dbReference>
<dbReference type="SUPFAM" id="SSF55486">
    <property type="entry name" value="Metalloproteases ('zincins'), catalytic domain"/>
    <property type="match status" value="1"/>
</dbReference>
<reference evidence="4" key="1">
    <citation type="journal article" date="2019" name="Int. J. Syst. Evol. Microbiol.">
        <title>The Global Catalogue of Microorganisms (GCM) 10K type strain sequencing project: providing services to taxonomists for standard genome sequencing and annotation.</title>
        <authorList>
            <consortium name="The Broad Institute Genomics Platform"/>
            <consortium name="The Broad Institute Genome Sequencing Center for Infectious Disease"/>
            <person name="Wu L."/>
            <person name="Ma J."/>
        </authorList>
    </citation>
    <scope>NUCLEOTIDE SEQUENCE [LARGE SCALE GENOMIC DNA]</scope>
    <source>
        <strain evidence="4">2902at01</strain>
    </source>
</reference>
<dbReference type="InterPro" id="IPR022603">
    <property type="entry name" value="DUF3152"/>
</dbReference>
<proteinExistence type="predicted"/>
<dbReference type="Pfam" id="PF11350">
    <property type="entry name" value="DUF3152"/>
    <property type="match status" value="1"/>
</dbReference>
<evidence type="ECO:0000259" key="2">
    <source>
        <dbReference type="Pfam" id="PF11350"/>
    </source>
</evidence>
<gene>
    <name evidence="3" type="ORF">ACFOX0_02160</name>
</gene>
<organism evidence="3 4">
    <name type="scientific">Micromonospora zhanjiangensis</name>
    <dbReference type="NCBI Taxonomy" id="1522057"/>
    <lineage>
        <taxon>Bacteria</taxon>
        <taxon>Bacillati</taxon>
        <taxon>Actinomycetota</taxon>
        <taxon>Actinomycetes</taxon>
        <taxon>Micromonosporales</taxon>
        <taxon>Micromonosporaceae</taxon>
        <taxon>Micromonospora</taxon>
    </lineage>
</organism>
<feature type="region of interest" description="Disordered" evidence="1">
    <location>
        <begin position="26"/>
        <end position="65"/>
    </location>
</feature>
<evidence type="ECO:0000313" key="3">
    <source>
        <dbReference type="EMBL" id="MFC4104744.1"/>
    </source>
</evidence>
<feature type="domain" description="DUF3152" evidence="2">
    <location>
        <begin position="65"/>
        <end position="241"/>
    </location>
</feature>